<dbReference type="EMBL" id="JAGXFD010000001">
    <property type="protein sequence ID" value="MBZ9568624.1"/>
    <property type="molecule type" value="Genomic_DNA"/>
</dbReference>
<reference evidence="5 6" key="1">
    <citation type="submission" date="2021-05" db="EMBL/GenBank/DDBJ databases">
        <title>Petroleum and Energy Research Collection (APPE): ex situ preservation of microbial diversity associated with the oil industry and exploitation of its biotechnological potential.</title>
        <authorList>
            <person name="Paixao C.T.M."/>
            <person name="Gomes M.B."/>
            <person name="Oliveira V.M."/>
        </authorList>
    </citation>
    <scope>NUCLEOTIDE SEQUENCE [LARGE SCALE GENOMIC DNA]</scope>
    <source>
        <strain evidence="5 6">LIT2</strain>
    </source>
</reference>
<dbReference type="SUPFAM" id="SSF47413">
    <property type="entry name" value="lambda repressor-like DNA-binding domains"/>
    <property type="match status" value="1"/>
</dbReference>
<dbReference type="Pfam" id="PF01381">
    <property type="entry name" value="HTH_3"/>
    <property type="match status" value="1"/>
</dbReference>
<keyword evidence="2" id="KW-0238">DNA-binding</keyword>
<gene>
    <name evidence="5" type="ORF">KGQ91_13180</name>
</gene>
<accession>A0ABS7X151</accession>
<evidence type="ECO:0000313" key="5">
    <source>
        <dbReference type="EMBL" id="MBZ9568624.1"/>
    </source>
</evidence>
<evidence type="ECO:0000313" key="6">
    <source>
        <dbReference type="Proteomes" id="UP001319883"/>
    </source>
</evidence>
<evidence type="ECO:0000259" key="4">
    <source>
        <dbReference type="PROSITE" id="PS50943"/>
    </source>
</evidence>
<evidence type="ECO:0000256" key="2">
    <source>
        <dbReference type="ARBA" id="ARBA00023125"/>
    </source>
</evidence>
<dbReference type="InterPro" id="IPR011051">
    <property type="entry name" value="RmlC_Cupin_sf"/>
</dbReference>
<proteinExistence type="predicted"/>
<keyword evidence="6" id="KW-1185">Reference proteome</keyword>
<evidence type="ECO:0000256" key="1">
    <source>
        <dbReference type="ARBA" id="ARBA00023015"/>
    </source>
</evidence>
<keyword evidence="1" id="KW-0805">Transcription regulation</keyword>
<sequence>MGVSSAHLCAITHGAATIASCAIAYNDSPRVPTDEECHVSDPTPHIAATLKTLRQARGWSLSRAAGATGVSKAMLGQIERGESSPTVATLWKIATGFEVPLSAFLVEAAAPPVEPRAVFSDSAGMHVRVLIPFEPRWRLEMFAIDLEPGACSESSPHGPGVVEHVIVIEGALEVAEAGRWQSAQAGDVVRLDAAQGHAYRNPHATRACFHNLVNYPTGA</sequence>
<dbReference type="Gene3D" id="1.10.260.40">
    <property type="entry name" value="lambda repressor-like DNA-binding domains"/>
    <property type="match status" value="1"/>
</dbReference>
<feature type="domain" description="HTH cro/C1-type" evidence="4">
    <location>
        <begin position="50"/>
        <end position="104"/>
    </location>
</feature>
<dbReference type="Proteomes" id="UP001319883">
    <property type="component" value="Unassembled WGS sequence"/>
</dbReference>
<name>A0ABS7X151_9GAMM</name>
<dbReference type="SUPFAM" id="SSF51182">
    <property type="entry name" value="RmlC-like cupins"/>
    <property type="match status" value="1"/>
</dbReference>
<dbReference type="CDD" id="cd02209">
    <property type="entry name" value="cupin_XRE_C"/>
    <property type="match status" value="1"/>
</dbReference>
<evidence type="ECO:0000256" key="3">
    <source>
        <dbReference type="ARBA" id="ARBA00023163"/>
    </source>
</evidence>
<dbReference type="PROSITE" id="PS50943">
    <property type="entry name" value="HTH_CROC1"/>
    <property type="match status" value="1"/>
</dbReference>
<protein>
    <submittedName>
        <fullName evidence="5">Helix-turn-helix transcriptional regulator</fullName>
    </submittedName>
</protein>
<dbReference type="PANTHER" id="PTHR46797">
    <property type="entry name" value="HTH-TYPE TRANSCRIPTIONAL REGULATOR"/>
    <property type="match status" value="1"/>
</dbReference>
<dbReference type="SMART" id="SM00530">
    <property type="entry name" value="HTH_XRE"/>
    <property type="match status" value="1"/>
</dbReference>
<dbReference type="InterPro" id="IPR013096">
    <property type="entry name" value="Cupin_2"/>
</dbReference>
<dbReference type="InterPro" id="IPR050807">
    <property type="entry name" value="TransReg_Diox_bact_type"/>
</dbReference>
<dbReference type="Pfam" id="PF07883">
    <property type="entry name" value="Cupin_2"/>
    <property type="match status" value="1"/>
</dbReference>
<keyword evidence="3" id="KW-0804">Transcription</keyword>
<dbReference type="InterPro" id="IPR001387">
    <property type="entry name" value="Cro/C1-type_HTH"/>
</dbReference>
<dbReference type="Gene3D" id="2.60.120.10">
    <property type="entry name" value="Jelly Rolls"/>
    <property type="match status" value="1"/>
</dbReference>
<organism evidence="5 6">
    <name type="scientific">Modicisalibacter tunisiensis</name>
    <dbReference type="NCBI Taxonomy" id="390637"/>
    <lineage>
        <taxon>Bacteria</taxon>
        <taxon>Pseudomonadati</taxon>
        <taxon>Pseudomonadota</taxon>
        <taxon>Gammaproteobacteria</taxon>
        <taxon>Oceanospirillales</taxon>
        <taxon>Halomonadaceae</taxon>
        <taxon>Modicisalibacter</taxon>
    </lineage>
</organism>
<comment type="caution">
    <text evidence="5">The sequence shown here is derived from an EMBL/GenBank/DDBJ whole genome shotgun (WGS) entry which is preliminary data.</text>
</comment>
<dbReference type="PANTHER" id="PTHR46797:SF23">
    <property type="entry name" value="HTH-TYPE TRANSCRIPTIONAL REGULATOR SUTR"/>
    <property type="match status" value="1"/>
</dbReference>
<dbReference type="CDD" id="cd00093">
    <property type="entry name" value="HTH_XRE"/>
    <property type="match status" value="1"/>
</dbReference>
<dbReference type="InterPro" id="IPR014710">
    <property type="entry name" value="RmlC-like_jellyroll"/>
</dbReference>
<dbReference type="InterPro" id="IPR010982">
    <property type="entry name" value="Lambda_DNA-bd_dom_sf"/>
</dbReference>